<reference evidence="2" key="1">
    <citation type="submission" date="2021-03" db="EMBL/GenBank/DDBJ databases">
        <title>Assistant Professor.</title>
        <authorList>
            <person name="Huq M.A."/>
        </authorList>
    </citation>
    <scope>NUCLEOTIDE SEQUENCE [LARGE SCALE GENOMIC DNA]</scope>
    <source>
        <strain evidence="2">MAH-28</strain>
    </source>
</reference>
<evidence type="ECO:0000313" key="1">
    <source>
        <dbReference type="EMBL" id="MBO9154016.1"/>
    </source>
</evidence>
<comment type="caution">
    <text evidence="1">The sequence shown here is derived from an EMBL/GenBank/DDBJ whole genome shotgun (WGS) entry which is preliminary data.</text>
</comment>
<accession>A0ABS3YH56</accession>
<proteinExistence type="predicted"/>
<evidence type="ECO:0000313" key="2">
    <source>
        <dbReference type="Proteomes" id="UP000679126"/>
    </source>
</evidence>
<dbReference type="RefSeq" id="WP_209147137.1">
    <property type="nucleotide sequence ID" value="NZ_JAGHKP010000003.1"/>
</dbReference>
<dbReference type="EMBL" id="JAGHKP010000003">
    <property type="protein sequence ID" value="MBO9154016.1"/>
    <property type="molecule type" value="Genomic_DNA"/>
</dbReference>
<keyword evidence="2" id="KW-1185">Reference proteome</keyword>
<organism evidence="1 2">
    <name type="scientific">Chitinophaga chungangae</name>
    <dbReference type="NCBI Taxonomy" id="2821488"/>
    <lineage>
        <taxon>Bacteria</taxon>
        <taxon>Pseudomonadati</taxon>
        <taxon>Bacteroidota</taxon>
        <taxon>Chitinophagia</taxon>
        <taxon>Chitinophagales</taxon>
        <taxon>Chitinophagaceae</taxon>
        <taxon>Chitinophaga</taxon>
    </lineage>
</organism>
<gene>
    <name evidence="1" type="ORF">J7I43_17445</name>
</gene>
<dbReference type="Proteomes" id="UP000679126">
    <property type="component" value="Unassembled WGS sequence"/>
</dbReference>
<sequence>MAKKNMFNEHAEGPVAEAIEEQTAKLPSDVFLWASVGAMTAALALQCMGRKHTSLFIGQWAAPFLLFGIYNKLVKQEGHD</sequence>
<protein>
    <submittedName>
        <fullName evidence="1">Uncharacterized protein</fullName>
    </submittedName>
</protein>
<name>A0ABS3YH56_9BACT</name>